<evidence type="ECO:0000313" key="6">
    <source>
        <dbReference type="Proteomes" id="UP000887572"/>
    </source>
</evidence>
<dbReference type="AlphaFoldDB" id="A0A914I728"/>
<dbReference type="SUPFAM" id="SSF53098">
    <property type="entry name" value="Ribonuclease H-like"/>
    <property type="match status" value="1"/>
</dbReference>
<dbReference type="Proteomes" id="UP000887572">
    <property type="component" value="Unplaced"/>
</dbReference>
<comment type="subcellular location">
    <subcellularLocation>
        <location evidence="1">Nucleus</location>
    </subcellularLocation>
</comment>
<evidence type="ECO:0000256" key="5">
    <source>
        <dbReference type="ARBA" id="ARBA00023242"/>
    </source>
</evidence>
<organism evidence="6 7">
    <name type="scientific">Globodera rostochiensis</name>
    <name type="common">Golden nematode worm</name>
    <name type="synonym">Heterodera rostochiensis</name>
    <dbReference type="NCBI Taxonomy" id="31243"/>
    <lineage>
        <taxon>Eukaryota</taxon>
        <taxon>Metazoa</taxon>
        <taxon>Ecdysozoa</taxon>
        <taxon>Nematoda</taxon>
        <taxon>Chromadorea</taxon>
        <taxon>Rhabditida</taxon>
        <taxon>Tylenchina</taxon>
        <taxon>Tylenchomorpha</taxon>
        <taxon>Tylenchoidea</taxon>
        <taxon>Heteroderidae</taxon>
        <taxon>Heteroderinae</taxon>
        <taxon>Globodera</taxon>
    </lineage>
</organism>
<protein>
    <submittedName>
        <fullName evidence="7">Transposase</fullName>
    </submittedName>
</protein>
<dbReference type="GO" id="GO:0005634">
    <property type="term" value="C:nucleus"/>
    <property type="evidence" value="ECO:0007669"/>
    <property type="project" value="UniProtKB-SubCell"/>
</dbReference>
<evidence type="ECO:0000256" key="2">
    <source>
        <dbReference type="ARBA" id="ARBA00022723"/>
    </source>
</evidence>
<sequence>MPVESSIWQCGLFRSGSTSGVLKHLKNVHKNSEYELKFAEVEKQRGGEKGSMDKHIVIGSGGLSSFDKKVIHWIACTQASFSDINNPATNALFMDNNPLHKLHDESVYRTKILPIVHLVGLVKCLYKDIPTRWNAAYNMLRRIAEQQEALAHYAILNRKFDFTFDVNESTLLHELTNLLEPMEQLSRLFCCQTSPISVKYPFAKLTVQNLSQMQFENADVIEIRDQIIGGLRMKFFGYSNDRNHQIAMFLDPRFKEKMADFPDLLRRLIRLSTPAVTAKKSRNADFFEPQSSQT</sequence>
<evidence type="ECO:0000313" key="7">
    <source>
        <dbReference type="WBParaSite" id="Gr19_v10_g7901.t2"/>
    </source>
</evidence>
<proteinExistence type="predicted"/>
<name>A0A914I728_GLORO</name>
<evidence type="ECO:0000256" key="4">
    <source>
        <dbReference type="ARBA" id="ARBA00022833"/>
    </source>
</evidence>
<evidence type="ECO:0000256" key="1">
    <source>
        <dbReference type="ARBA" id="ARBA00004123"/>
    </source>
</evidence>
<evidence type="ECO:0000256" key="3">
    <source>
        <dbReference type="ARBA" id="ARBA00022771"/>
    </source>
</evidence>
<keyword evidence="4" id="KW-0862">Zinc</keyword>
<accession>A0A914I728</accession>
<keyword evidence="6" id="KW-1185">Reference proteome</keyword>
<keyword evidence="2" id="KW-0479">Metal-binding</keyword>
<keyword evidence="5" id="KW-0539">Nucleus</keyword>
<dbReference type="PANTHER" id="PTHR46481:SF10">
    <property type="entry name" value="ZINC FINGER BED DOMAIN-CONTAINING PROTEIN 39"/>
    <property type="match status" value="1"/>
</dbReference>
<dbReference type="PANTHER" id="PTHR46481">
    <property type="entry name" value="ZINC FINGER BED DOMAIN-CONTAINING PROTEIN 4"/>
    <property type="match status" value="1"/>
</dbReference>
<dbReference type="WBParaSite" id="Gr19_v10_g7901.t2">
    <property type="protein sequence ID" value="Gr19_v10_g7901.t2"/>
    <property type="gene ID" value="Gr19_v10_g7901"/>
</dbReference>
<dbReference type="GO" id="GO:0008270">
    <property type="term" value="F:zinc ion binding"/>
    <property type="evidence" value="ECO:0007669"/>
    <property type="project" value="UniProtKB-KW"/>
</dbReference>
<reference evidence="7" key="1">
    <citation type="submission" date="2022-11" db="UniProtKB">
        <authorList>
            <consortium name="WormBaseParasite"/>
        </authorList>
    </citation>
    <scope>IDENTIFICATION</scope>
</reference>
<dbReference type="InterPro" id="IPR012337">
    <property type="entry name" value="RNaseH-like_sf"/>
</dbReference>
<dbReference type="InterPro" id="IPR052035">
    <property type="entry name" value="ZnF_BED_domain_contain"/>
</dbReference>
<keyword evidence="3" id="KW-0863">Zinc-finger</keyword>